<reference evidence="1 2" key="1">
    <citation type="submission" date="2019-10" db="EMBL/GenBank/DDBJ databases">
        <authorList>
            <person name="Palmer J.M."/>
        </authorList>
    </citation>
    <scope>NUCLEOTIDE SEQUENCE [LARGE SCALE GENOMIC DNA]</scope>
    <source>
        <strain evidence="1 2">TWF730</strain>
    </source>
</reference>
<proteinExistence type="predicted"/>
<accession>A0AAV9USX4</accession>
<name>A0AAV9USX4_9PEZI</name>
<comment type="caution">
    <text evidence="1">The sequence shown here is derived from an EMBL/GenBank/DDBJ whole genome shotgun (WGS) entry which is preliminary data.</text>
</comment>
<sequence length="263" mass="29684">METPPHPLPAGSGLLPVLKDSSGLQSLRAAIANTSDKSVYGLWVSVGETAFTSQFRRLVRQTGASDTESHPSWKSIRDTLLSEEQLYILSEHYLLREHLLPVSRQRKRWMSSKNYVSTMFLAYVAAYTQSSKIDSPLPWLRRIMVVVINGMIESSLARGVQMRIPKLVQDLTGHLTKGTAKPEEISKQLVRPMVDARFLTRELLHQYGWNYSESKTNISSQSLWHIILFAEGLEPISILRESLDQARSAATDTVVKLFLKSCQ</sequence>
<protein>
    <submittedName>
        <fullName evidence="1">Uncharacterized protein</fullName>
    </submittedName>
</protein>
<dbReference type="Proteomes" id="UP001373714">
    <property type="component" value="Unassembled WGS sequence"/>
</dbReference>
<organism evidence="1 2">
    <name type="scientific">Orbilia blumenaviensis</name>
    <dbReference type="NCBI Taxonomy" id="1796055"/>
    <lineage>
        <taxon>Eukaryota</taxon>
        <taxon>Fungi</taxon>
        <taxon>Dikarya</taxon>
        <taxon>Ascomycota</taxon>
        <taxon>Pezizomycotina</taxon>
        <taxon>Orbiliomycetes</taxon>
        <taxon>Orbiliales</taxon>
        <taxon>Orbiliaceae</taxon>
        <taxon>Orbilia</taxon>
    </lineage>
</organism>
<gene>
    <name evidence="1" type="ORF">TWF730_009558</name>
</gene>
<dbReference type="AlphaFoldDB" id="A0AAV9USX4"/>
<dbReference type="EMBL" id="JAVHNS010000007">
    <property type="protein sequence ID" value="KAK6348788.1"/>
    <property type="molecule type" value="Genomic_DNA"/>
</dbReference>
<keyword evidence="2" id="KW-1185">Reference proteome</keyword>
<evidence type="ECO:0000313" key="2">
    <source>
        <dbReference type="Proteomes" id="UP001373714"/>
    </source>
</evidence>
<evidence type="ECO:0000313" key="1">
    <source>
        <dbReference type="EMBL" id="KAK6348788.1"/>
    </source>
</evidence>